<reference evidence="8 9" key="1">
    <citation type="submission" date="2015-07" db="EMBL/GenBank/DDBJ databases">
        <authorList>
            <person name="Noorani M."/>
        </authorList>
    </citation>
    <scope>NUCLEOTIDE SEQUENCE [LARGE SCALE GENOMIC DNA]</scope>
    <source>
        <strain evidence="8 9">CECT 7802</strain>
    </source>
</reference>
<comment type="subcellular location">
    <subcellularLocation>
        <location evidence="1">Membrane</location>
    </subcellularLocation>
</comment>
<evidence type="ECO:0000256" key="1">
    <source>
        <dbReference type="ARBA" id="ARBA00004370"/>
    </source>
</evidence>
<feature type="signal peptide" evidence="6">
    <location>
        <begin position="1"/>
        <end position="23"/>
    </location>
</feature>
<evidence type="ECO:0000313" key="9">
    <source>
        <dbReference type="Proteomes" id="UP000049222"/>
    </source>
</evidence>
<dbReference type="Proteomes" id="UP000049222">
    <property type="component" value="Unassembled WGS sequence"/>
</dbReference>
<feature type="transmembrane region" description="Helical" evidence="5">
    <location>
        <begin position="276"/>
        <end position="298"/>
    </location>
</feature>
<evidence type="ECO:0000256" key="2">
    <source>
        <dbReference type="ARBA" id="ARBA00022692"/>
    </source>
</evidence>
<dbReference type="OrthoDB" id="9792218at2"/>
<keyword evidence="9" id="KW-1185">Reference proteome</keyword>
<dbReference type="InterPro" id="IPR023408">
    <property type="entry name" value="MscS_beta-dom_sf"/>
</dbReference>
<evidence type="ECO:0000256" key="4">
    <source>
        <dbReference type="ARBA" id="ARBA00023136"/>
    </source>
</evidence>
<dbReference type="Gene3D" id="1.10.287.1260">
    <property type="match status" value="1"/>
</dbReference>
<feature type="transmembrane region" description="Helical" evidence="5">
    <location>
        <begin position="335"/>
        <end position="352"/>
    </location>
</feature>
<keyword evidence="3 5" id="KW-1133">Transmembrane helix</keyword>
<dbReference type="Gene3D" id="2.30.30.60">
    <property type="match status" value="1"/>
</dbReference>
<dbReference type="SUPFAM" id="SSF50182">
    <property type="entry name" value="Sm-like ribonucleoproteins"/>
    <property type="match status" value="1"/>
</dbReference>
<keyword evidence="6" id="KW-0732">Signal</keyword>
<organism evidence="8 9">
    <name type="scientific">Jannaschia donghaensis</name>
    <dbReference type="NCBI Taxonomy" id="420998"/>
    <lineage>
        <taxon>Bacteria</taxon>
        <taxon>Pseudomonadati</taxon>
        <taxon>Pseudomonadota</taxon>
        <taxon>Alphaproteobacteria</taxon>
        <taxon>Rhodobacterales</taxon>
        <taxon>Roseobacteraceae</taxon>
        <taxon>Jannaschia</taxon>
    </lineage>
</organism>
<name>A0A0M6YP70_9RHOB</name>
<evidence type="ECO:0000259" key="7">
    <source>
        <dbReference type="Pfam" id="PF00924"/>
    </source>
</evidence>
<evidence type="ECO:0000256" key="6">
    <source>
        <dbReference type="SAM" id="SignalP"/>
    </source>
</evidence>
<keyword evidence="2 5" id="KW-0812">Transmembrane</keyword>
<dbReference type="GO" id="GO:0016020">
    <property type="term" value="C:membrane"/>
    <property type="evidence" value="ECO:0007669"/>
    <property type="project" value="UniProtKB-SubCell"/>
</dbReference>
<accession>A0A0M6YP70</accession>
<proteinExistence type="predicted"/>
<sequence length="555" mass="60744">MSCLFRSALVGILCLFSVTAAHAQQDPWFAVDAVNTGLSDLPEDVDRRTPRTAMESFYRAAAAEDWASAAHLLDLSDLAVADQAVQGPELAEKLFQLLERKAVIDWSTFLQRPDALQARGGQNEAQAGEPRRSLLLRDVSLDPVPSAIRLNRVKVGENGTPFWIFPRETVADIDAMYEVYGPKAFEKNLPSVLRQDAFLGLMWWEILGLPLLLIAAGGLGYFVRATLKWANRTFAASGLPSRILHAISTPLVVASVAILISSITRNLFVFSGQIDLFIGPLIAIGFVAAVLMLIVNVVEAIMDTLIAPGDDVDLTAPDRAESRVAATRLNAAKRILVILVVLIGSGIVLSTADIFRSIGLSLLASAGALTLVMGFAARDVLGNIMASLQIALNQSARVGDRIIFEGELCHVERIHMTFVQLRHWEGTRMIVPVKEFVSKAFRNWSLVEPEMTRVIKLKLSPRADVERLRQAFFDVVREVKETEIGQNLGDLDDMAVNVAGQDTLGIDVWFNVPCADANTSFEVACEVRERLLVRANEVFDKDEALYPQSAVADAA</sequence>
<protein>
    <submittedName>
        <fullName evidence="8">Potassium efflux system KefA</fullName>
    </submittedName>
</protein>
<dbReference type="PANTHER" id="PTHR30566">
    <property type="entry name" value="YNAI-RELATED MECHANOSENSITIVE ION CHANNEL"/>
    <property type="match status" value="1"/>
</dbReference>
<feature type="chain" id="PRO_5005808124" evidence="6">
    <location>
        <begin position="24"/>
        <end position="555"/>
    </location>
</feature>
<dbReference type="PANTHER" id="PTHR30566:SF25">
    <property type="entry name" value="INNER MEMBRANE PROTEIN"/>
    <property type="match status" value="1"/>
</dbReference>
<dbReference type="STRING" id="420998.JDO7802_03085"/>
<dbReference type="AlphaFoldDB" id="A0A0M6YP70"/>
<dbReference type="InterPro" id="IPR010920">
    <property type="entry name" value="LSM_dom_sf"/>
</dbReference>
<evidence type="ECO:0000313" key="8">
    <source>
        <dbReference type="EMBL" id="CTQ51047.1"/>
    </source>
</evidence>
<feature type="transmembrane region" description="Helical" evidence="5">
    <location>
        <begin position="201"/>
        <end position="223"/>
    </location>
</feature>
<feature type="transmembrane region" description="Helical" evidence="5">
    <location>
        <begin position="358"/>
        <end position="377"/>
    </location>
</feature>
<feature type="domain" description="Mechanosensitive ion channel MscS" evidence="7">
    <location>
        <begin position="379"/>
        <end position="445"/>
    </location>
</feature>
<dbReference type="EMBL" id="CXSU01000012">
    <property type="protein sequence ID" value="CTQ51047.1"/>
    <property type="molecule type" value="Genomic_DNA"/>
</dbReference>
<keyword evidence="4 5" id="KW-0472">Membrane</keyword>
<dbReference type="GO" id="GO:0008381">
    <property type="term" value="F:mechanosensitive monoatomic ion channel activity"/>
    <property type="evidence" value="ECO:0007669"/>
    <property type="project" value="UniProtKB-ARBA"/>
</dbReference>
<feature type="transmembrane region" description="Helical" evidence="5">
    <location>
        <begin position="243"/>
        <end position="264"/>
    </location>
</feature>
<gene>
    <name evidence="8" type="primary">kefA_2</name>
    <name evidence="8" type="ORF">JDO7802_03085</name>
</gene>
<dbReference type="InterPro" id="IPR006685">
    <property type="entry name" value="MscS_channel_2nd"/>
</dbReference>
<evidence type="ECO:0000256" key="5">
    <source>
        <dbReference type="SAM" id="Phobius"/>
    </source>
</evidence>
<dbReference type="Pfam" id="PF00924">
    <property type="entry name" value="MS_channel_2nd"/>
    <property type="match status" value="1"/>
</dbReference>
<evidence type="ECO:0000256" key="3">
    <source>
        <dbReference type="ARBA" id="ARBA00022989"/>
    </source>
</evidence>